<dbReference type="InterPro" id="IPR004045">
    <property type="entry name" value="Glutathione_S-Trfase_N"/>
</dbReference>
<dbReference type="SUPFAM" id="SSF47616">
    <property type="entry name" value="GST C-terminal domain-like"/>
    <property type="match status" value="1"/>
</dbReference>
<dbReference type="PROSITE" id="PS50404">
    <property type="entry name" value="GST_NTER"/>
    <property type="match status" value="1"/>
</dbReference>
<dbReference type="Pfam" id="PF13410">
    <property type="entry name" value="GST_C_2"/>
    <property type="match status" value="1"/>
</dbReference>
<dbReference type="AlphaFoldDB" id="A0A2T1HPU7"/>
<dbReference type="Gene3D" id="1.20.1050.10">
    <property type="match status" value="1"/>
</dbReference>
<reference evidence="3" key="1">
    <citation type="submission" date="2018-03" db="EMBL/GenBank/DDBJ databases">
        <authorList>
            <person name="Sun L."/>
            <person name="Liu H."/>
            <person name="Chen W."/>
            <person name="Huang K."/>
            <person name="Liu W."/>
            <person name="Gao X."/>
        </authorList>
    </citation>
    <scope>NUCLEOTIDE SEQUENCE [LARGE SCALE GENOMIC DNA]</scope>
    <source>
        <strain evidence="3">SH9</strain>
    </source>
</reference>
<dbReference type="Gene3D" id="3.40.30.10">
    <property type="entry name" value="Glutaredoxin"/>
    <property type="match status" value="1"/>
</dbReference>
<proteinExistence type="predicted"/>
<gene>
    <name evidence="2" type="ORF">SLNSH_17835</name>
</gene>
<dbReference type="CDD" id="cd03205">
    <property type="entry name" value="GST_C_6"/>
    <property type="match status" value="1"/>
</dbReference>
<keyword evidence="2" id="KW-0808">Transferase</keyword>
<dbReference type="GO" id="GO:0004364">
    <property type="term" value="F:glutathione transferase activity"/>
    <property type="evidence" value="ECO:0007669"/>
    <property type="project" value="TreeGrafter"/>
</dbReference>
<dbReference type="SUPFAM" id="SSF52833">
    <property type="entry name" value="Thioredoxin-like"/>
    <property type="match status" value="1"/>
</dbReference>
<dbReference type="PANTHER" id="PTHR43969">
    <property type="entry name" value="GLUTATHIONE S TRANSFERASE D10, ISOFORM A-RELATED"/>
    <property type="match status" value="1"/>
</dbReference>
<organism evidence="2 3">
    <name type="scientific">Alsobacter soli</name>
    <dbReference type="NCBI Taxonomy" id="2109933"/>
    <lineage>
        <taxon>Bacteria</taxon>
        <taxon>Pseudomonadati</taxon>
        <taxon>Pseudomonadota</taxon>
        <taxon>Alphaproteobacteria</taxon>
        <taxon>Hyphomicrobiales</taxon>
        <taxon>Alsobacteraceae</taxon>
        <taxon>Alsobacter</taxon>
    </lineage>
</organism>
<dbReference type="Pfam" id="PF13409">
    <property type="entry name" value="GST_N_2"/>
    <property type="match status" value="1"/>
</dbReference>
<name>A0A2T1HPU7_9HYPH</name>
<dbReference type="GO" id="GO:0006749">
    <property type="term" value="P:glutathione metabolic process"/>
    <property type="evidence" value="ECO:0007669"/>
    <property type="project" value="TreeGrafter"/>
</dbReference>
<comment type="caution">
    <text evidence="2">The sequence shown here is derived from an EMBL/GenBank/DDBJ whole genome shotgun (WGS) entry which is preliminary data.</text>
</comment>
<dbReference type="PANTHER" id="PTHR43969:SF9">
    <property type="entry name" value="GLUTATHIONE S TRANSFERASE D10, ISOFORM A-RELATED"/>
    <property type="match status" value="1"/>
</dbReference>
<evidence type="ECO:0000259" key="1">
    <source>
        <dbReference type="PROSITE" id="PS50404"/>
    </source>
</evidence>
<dbReference type="EMBL" id="PVZS01000022">
    <property type="protein sequence ID" value="PSC03647.1"/>
    <property type="molecule type" value="Genomic_DNA"/>
</dbReference>
<dbReference type="OrthoDB" id="9795329at2"/>
<dbReference type="CDD" id="cd03049">
    <property type="entry name" value="GST_N_3"/>
    <property type="match status" value="1"/>
</dbReference>
<dbReference type="InterPro" id="IPR036282">
    <property type="entry name" value="Glutathione-S-Trfase_C_sf"/>
</dbReference>
<accession>A0A2T1HPU7</accession>
<evidence type="ECO:0000313" key="2">
    <source>
        <dbReference type="EMBL" id="PSC03647.1"/>
    </source>
</evidence>
<keyword evidence="3" id="KW-1185">Reference proteome</keyword>
<feature type="domain" description="GST N-terminal" evidence="1">
    <location>
        <begin position="1"/>
        <end position="82"/>
    </location>
</feature>
<evidence type="ECO:0000313" key="3">
    <source>
        <dbReference type="Proteomes" id="UP000239772"/>
    </source>
</evidence>
<dbReference type="InterPro" id="IPR036249">
    <property type="entry name" value="Thioredoxin-like_sf"/>
</dbReference>
<protein>
    <submittedName>
        <fullName evidence="2">Glutathione S-transferase</fullName>
    </submittedName>
</protein>
<sequence length="203" mass="22166">MKLFFAAASPYVRKVLVVARERGLDERITLVPAAASPVARNPEVVAHNPSGKIPTLLLDDGTALYDSRVIAEYLDAIDGPRLFPAAGAARWSALCLQSLADEMTGAALLMRYETVLRPEQLRWAEWTEGQKAKVLSSVAQLEETWLEALTGEITIGSIAAGCALGYLDFRFPTIGWRTGRDRLAAWYETFAVRPSMQATAPTA</sequence>
<dbReference type="RefSeq" id="WP_106338373.1">
    <property type="nucleotide sequence ID" value="NZ_PVZS01000022.1"/>
</dbReference>
<dbReference type="Proteomes" id="UP000239772">
    <property type="component" value="Unassembled WGS sequence"/>
</dbReference>